<keyword evidence="3" id="KW-1185">Reference proteome</keyword>
<evidence type="ECO:0000256" key="1">
    <source>
        <dbReference type="SAM" id="Coils"/>
    </source>
</evidence>
<dbReference type="Proteomes" id="UP001162164">
    <property type="component" value="Unassembled WGS sequence"/>
</dbReference>
<protein>
    <submittedName>
        <fullName evidence="2">Uncharacterized protein</fullName>
    </submittedName>
</protein>
<comment type="caution">
    <text evidence="2">The sequence shown here is derived from an EMBL/GenBank/DDBJ whole genome shotgun (WGS) entry which is preliminary data.</text>
</comment>
<feature type="coiled-coil region" evidence="1">
    <location>
        <begin position="26"/>
        <end position="53"/>
    </location>
</feature>
<name>A0ABQ9JNY9_9CUCU</name>
<evidence type="ECO:0000313" key="2">
    <source>
        <dbReference type="EMBL" id="KAJ8979313.1"/>
    </source>
</evidence>
<reference evidence="2" key="1">
    <citation type="journal article" date="2023" name="Insect Mol. Biol.">
        <title>Genome sequencing provides insights into the evolution of gene families encoding plant cell wall-degrading enzymes in longhorned beetles.</title>
        <authorList>
            <person name="Shin N.R."/>
            <person name="Okamura Y."/>
            <person name="Kirsch R."/>
            <person name="Pauchet Y."/>
        </authorList>
    </citation>
    <scope>NUCLEOTIDE SEQUENCE</scope>
    <source>
        <tissue evidence="2">Midgut</tissue>
    </source>
</reference>
<accession>A0ABQ9JNY9</accession>
<gene>
    <name evidence="2" type="ORF">NQ317_004072</name>
</gene>
<evidence type="ECO:0000313" key="3">
    <source>
        <dbReference type="Proteomes" id="UP001162164"/>
    </source>
</evidence>
<keyword evidence="1" id="KW-0175">Coiled coil</keyword>
<dbReference type="EMBL" id="JAPWTJ010000351">
    <property type="protein sequence ID" value="KAJ8979313.1"/>
    <property type="molecule type" value="Genomic_DNA"/>
</dbReference>
<sequence>MRLSALPASLPEGMVTLVRLAVASERSRWLQRLAEVEEEEEEEKGKKKKGRRRTFEIIEKSKKTEDVFKKRSTEGYHSILIRNHPNVDINKFRAFFRLNNGQFWFVLSLVKEDLHKMSRRFVRHPIKPEEKLAITLRVGDYNTDSVIYVAKEGEYDTAVGDYDTDCVINVAKEGGYDAAVGLCSFQLNSLTKEPTRISINSKTNKETGTTWIIRGVNLFEILVYKDLKLRGNTLEFPRSNWNSREVMRNYLEFPGIPIEFLGISIELPGILLKYS</sequence>
<proteinExistence type="predicted"/>
<organism evidence="2 3">
    <name type="scientific">Molorchus minor</name>
    <dbReference type="NCBI Taxonomy" id="1323400"/>
    <lineage>
        <taxon>Eukaryota</taxon>
        <taxon>Metazoa</taxon>
        <taxon>Ecdysozoa</taxon>
        <taxon>Arthropoda</taxon>
        <taxon>Hexapoda</taxon>
        <taxon>Insecta</taxon>
        <taxon>Pterygota</taxon>
        <taxon>Neoptera</taxon>
        <taxon>Endopterygota</taxon>
        <taxon>Coleoptera</taxon>
        <taxon>Polyphaga</taxon>
        <taxon>Cucujiformia</taxon>
        <taxon>Chrysomeloidea</taxon>
        <taxon>Cerambycidae</taxon>
        <taxon>Lamiinae</taxon>
        <taxon>Monochamini</taxon>
        <taxon>Molorchus</taxon>
    </lineage>
</organism>